<protein>
    <submittedName>
        <fullName evidence="1">Uncharacterized protein</fullName>
    </submittedName>
</protein>
<gene>
    <name evidence="1" type="ORF">DCAF_LOCUS17484</name>
</gene>
<name>A0AAV1S0H0_9ROSI</name>
<dbReference type="Proteomes" id="UP001314170">
    <property type="component" value="Unassembled WGS sequence"/>
</dbReference>
<comment type="caution">
    <text evidence="1">The sequence shown here is derived from an EMBL/GenBank/DDBJ whole genome shotgun (WGS) entry which is preliminary data.</text>
</comment>
<proteinExistence type="predicted"/>
<sequence length="77" mass="8811">MDRRVKEAFEQCSMPQNIRCLKNSLNASTSNSIAENTLEEFISPVREGTKPWLSIPKGNMYTWRRLEGGLKLLKLLA</sequence>
<evidence type="ECO:0000313" key="2">
    <source>
        <dbReference type="Proteomes" id="UP001314170"/>
    </source>
</evidence>
<reference evidence="1 2" key="1">
    <citation type="submission" date="2024-01" db="EMBL/GenBank/DDBJ databases">
        <authorList>
            <person name="Waweru B."/>
        </authorList>
    </citation>
    <scope>NUCLEOTIDE SEQUENCE [LARGE SCALE GENOMIC DNA]</scope>
</reference>
<dbReference type="EMBL" id="CAWUPB010001160">
    <property type="protein sequence ID" value="CAK7343774.1"/>
    <property type="molecule type" value="Genomic_DNA"/>
</dbReference>
<dbReference type="AlphaFoldDB" id="A0AAV1S0H0"/>
<evidence type="ECO:0000313" key="1">
    <source>
        <dbReference type="EMBL" id="CAK7343774.1"/>
    </source>
</evidence>
<accession>A0AAV1S0H0</accession>
<organism evidence="1 2">
    <name type="scientific">Dovyalis caffra</name>
    <dbReference type="NCBI Taxonomy" id="77055"/>
    <lineage>
        <taxon>Eukaryota</taxon>
        <taxon>Viridiplantae</taxon>
        <taxon>Streptophyta</taxon>
        <taxon>Embryophyta</taxon>
        <taxon>Tracheophyta</taxon>
        <taxon>Spermatophyta</taxon>
        <taxon>Magnoliopsida</taxon>
        <taxon>eudicotyledons</taxon>
        <taxon>Gunneridae</taxon>
        <taxon>Pentapetalae</taxon>
        <taxon>rosids</taxon>
        <taxon>fabids</taxon>
        <taxon>Malpighiales</taxon>
        <taxon>Salicaceae</taxon>
        <taxon>Flacourtieae</taxon>
        <taxon>Dovyalis</taxon>
    </lineage>
</organism>
<keyword evidence="2" id="KW-1185">Reference proteome</keyword>